<sequence length="303" mass="32212">MSTRDVFVQASQSTRSRRYVMFVVAGVTGNTGKVVAETLLTQGLAVRVIVRDAAKGESWKKKGAEVAVANLHDAKALTAALKGAQGAYLLNPPDFSSTDIIKTALSVAEAVETAVKANAVPHVVFLSSIAAQREKGTGPIVSLHAIEKKLGAVPGTHFTFLRAGYFMENLLENLHPMKEQGVLPAMFSKPLEMVATADIGATAAELLRQGRSAPKVVELAGPAPRTLTDVGPVFGKKLGKPINLAPVPLEAQVEVLKGVGLPETWARAYAEMNAAAEHGLMTYENAPRRGLVTIERFVETALR</sequence>
<reference evidence="2 3" key="1">
    <citation type="submission" date="2017-08" db="EMBL/GenBank/DDBJ databases">
        <title>Infants hospitalized years apart are colonized by the same room-sourced microbial strains.</title>
        <authorList>
            <person name="Brooks B."/>
            <person name="Olm M.R."/>
            <person name="Firek B.A."/>
            <person name="Baker R."/>
            <person name="Thomas B.C."/>
            <person name="Morowitz M.J."/>
            <person name="Banfield J.F."/>
        </authorList>
    </citation>
    <scope>NUCLEOTIDE SEQUENCE [LARGE SCALE GENOMIC DNA]</scope>
    <source>
        <strain evidence="2">S2_003_000_R2_14</strain>
    </source>
</reference>
<name>A0A2W5VXJ2_9BACT</name>
<dbReference type="InterPro" id="IPR008030">
    <property type="entry name" value="NmrA-like"/>
</dbReference>
<dbReference type="InterPro" id="IPR036291">
    <property type="entry name" value="NAD(P)-bd_dom_sf"/>
</dbReference>
<dbReference type="Gene3D" id="3.40.50.720">
    <property type="entry name" value="NAD(P)-binding Rossmann-like Domain"/>
    <property type="match status" value="1"/>
</dbReference>
<evidence type="ECO:0000313" key="2">
    <source>
        <dbReference type="EMBL" id="PZR15391.1"/>
    </source>
</evidence>
<gene>
    <name evidence="2" type="ORF">DI536_08025</name>
</gene>
<evidence type="ECO:0000259" key="1">
    <source>
        <dbReference type="Pfam" id="PF05368"/>
    </source>
</evidence>
<dbReference type="Gene3D" id="3.90.25.10">
    <property type="entry name" value="UDP-galactose 4-epimerase, domain 1"/>
    <property type="match status" value="1"/>
</dbReference>
<protein>
    <recommendedName>
        <fullName evidence="1">NmrA-like domain-containing protein</fullName>
    </recommendedName>
</protein>
<dbReference type="SUPFAM" id="SSF51735">
    <property type="entry name" value="NAD(P)-binding Rossmann-fold domains"/>
    <property type="match status" value="1"/>
</dbReference>
<dbReference type="PANTHER" id="PTHR43162">
    <property type="match status" value="1"/>
</dbReference>
<dbReference type="InterPro" id="IPR051604">
    <property type="entry name" value="Ergot_Alk_Oxidoreductase"/>
</dbReference>
<dbReference type="AlphaFoldDB" id="A0A2W5VXJ2"/>
<organism evidence="2 3">
    <name type="scientific">Archangium gephyra</name>
    <dbReference type="NCBI Taxonomy" id="48"/>
    <lineage>
        <taxon>Bacteria</taxon>
        <taxon>Pseudomonadati</taxon>
        <taxon>Myxococcota</taxon>
        <taxon>Myxococcia</taxon>
        <taxon>Myxococcales</taxon>
        <taxon>Cystobacterineae</taxon>
        <taxon>Archangiaceae</taxon>
        <taxon>Archangium</taxon>
    </lineage>
</organism>
<dbReference type="Proteomes" id="UP000249061">
    <property type="component" value="Unassembled WGS sequence"/>
</dbReference>
<accession>A0A2W5VXJ2</accession>
<feature type="domain" description="NmrA-like" evidence="1">
    <location>
        <begin position="23"/>
        <end position="274"/>
    </location>
</feature>
<evidence type="ECO:0000313" key="3">
    <source>
        <dbReference type="Proteomes" id="UP000249061"/>
    </source>
</evidence>
<dbReference type="PANTHER" id="PTHR43162:SF1">
    <property type="entry name" value="PRESTALK A DIFFERENTIATION PROTEIN A"/>
    <property type="match status" value="1"/>
</dbReference>
<comment type="caution">
    <text evidence="2">The sequence shown here is derived from an EMBL/GenBank/DDBJ whole genome shotgun (WGS) entry which is preliminary data.</text>
</comment>
<dbReference type="Pfam" id="PF05368">
    <property type="entry name" value="NmrA"/>
    <property type="match status" value="1"/>
</dbReference>
<dbReference type="EMBL" id="QFQP01000005">
    <property type="protein sequence ID" value="PZR15391.1"/>
    <property type="molecule type" value="Genomic_DNA"/>
</dbReference>
<proteinExistence type="predicted"/>